<keyword evidence="1" id="KW-1133">Transmembrane helix</keyword>
<organism evidence="2 3">
    <name type="scientific">Erythrobacter dokdonensis DSW-74</name>
    <dbReference type="NCBI Taxonomy" id="1300349"/>
    <lineage>
        <taxon>Bacteria</taxon>
        <taxon>Pseudomonadati</taxon>
        <taxon>Pseudomonadota</taxon>
        <taxon>Alphaproteobacteria</taxon>
        <taxon>Sphingomonadales</taxon>
        <taxon>Erythrobacteraceae</taxon>
        <taxon>Erythrobacter/Porphyrobacter group</taxon>
        <taxon>Erythrobacter</taxon>
    </lineage>
</organism>
<keyword evidence="1" id="KW-0472">Membrane</keyword>
<evidence type="ECO:0000313" key="2">
    <source>
        <dbReference type="EMBL" id="OBV11660.1"/>
    </source>
</evidence>
<reference evidence="2 3" key="1">
    <citation type="submission" date="2016-06" db="EMBL/GenBank/DDBJ databases">
        <title>Genome sequence of Porphyrobacter dokdonensis DSW-74.</title>
        <authorList>
            <person name="Kim J.F."/>
            <person name="Song J.Y."/>
        </authorList>
    </citation>
    <scope>NUCLEOTIDE SEQUENCE [LARGE SCALE GENOMIC DNA]</scope>
    <source>
        <strain evidence="2 3">DSW-74</strain>
    </source>
</reference>
<proteinExistence type="predicted"/>
<keyword evidence="3" id="KW-1185">Reference proteome</keyword>
<dbReference type="EMBL" id="LZYB01000002">
    <property type="protein sequence ID" value="OBV11660.1"/>
    <property type="molecule type" value="Genomic_DNA"/>
</dbReference>
<dbReference type="Proteomes" id="UP000092484">
    <property type="component" value="Unassembled WGS sequence"/>
</dbReference>
<keyword evidence="1" id="KW-0812">Transmembrane</keyword>
<evidence type="ECO:0000256" key="1">
    <source>
        <dbReference type="SAM" id="Phobius"/>
    </source>
</evidence>
<dbReference type="STRING" id="1300349.I603_1103"/>
<sequence length="53" mass="5607">MTDQNTSTQISDEAARGAVSNTGLRYVLAFSLGFAVIAMSLVWIIPALARAAH</sequence>
<dbReference type="AlphaFoldDB" id="A0A1A7BKG0"/>
<gene>
    <name evidence="2" type="ORF">I603_1103</name>
</gene>
<comment type="caution">
    <text evidence="2">The sequence shown here is derived from an EMBL/GenBank/DDBJ whole genome shotgun (WGS) entry which is preliminary data.</text>
</comment>
<protein>
    <submittedName>
        <fullName evidence="2">Uncharacterized protein</fullName>
    </submittedName>
</protein>
<feature type="transmembrane region" description="Helical" evidence="1">
    <location>
        <begin position="26"/>
        <end position="49"/>
    </location>
</feature>
<accession>A0A1A7BKG0</accession>
<dbReference type="RefSeq" id="WP_157090860.1">
    <property type="nucleotide sequence ID" value="NZ_LZYB01000002.1"/>
</dbReference>
<evidence type="ECO:0000313" key="3">
    <source>
        <dbReference type="Proteomes" id="UP000092484"/>
    </source>
</evidence>
<name>A0A1A7BKG0_9SPHN</name>